<evidence type="ECO:0000313" key="1">
    <source>
        <dbReference type="EMBL" id="QHU28010.1"/>
    </source>
</evidence>
<dbReference type="EMBL" id="MN740468">
    <property type="protein sequence ID" value="QHU28010.1"/>
    <property type="molecule type" value="Genomic_DNA"/>
</dbReference>
<dbReference type="AlphaFoldDB" id="A0A6C0LCF4"/>
<protein>
    <submittedName>
        <fullName evidence="1">Uncharacterized protein</fullName>
    </submittedName>
</protein>
<sequence>MPTPDASQFIQKQKFSAIQKRAVTGGPKLITHLYSPVPRTTALTDFLPSIVNKNTRPKTFTPINLKTGIQLKSRKVPSQFMQD</sequence>
<organism evidence="1">
    <name type="scientific">viral metagenome</name>
    <dbReference type="NCBI Taxonomy" id="1070528"/>
    <lineage>
        <taxon>unclassified sequences</taxon>
        <taxon>metagenomes</taxon>
        <taxon>organismal metagenomes</taxon>
    </lineage>
</organism>
<accession>A0A6C0LCF4</accession>
<name>A0A6C0LCF4_9ZZZZ</name>
<reference evidence="1" key="1">
    <citation type="journal article" date="2020" name="Nature">
        <title>Giant virus diversity and host interactions through global metagenomics.</title>
        <authorList>
            <person name="Schulz F."/>
            <person name="Roux S."/>
            <person name="Paez-Espino D."/>
            <person name="Jungbluth S."/>
            <person name="Walsh D.A."/>
            <person name="Denef V.J."/>
            <person name="McMahon K.D."/>
            <person name="Konstantinidis K.T."/>
            <person name="Eloe-Fadrosh E.A."/>
            <person name="Kyrpides N.C."/>
            <person name="Woyke T."/>
        </authorList>
    </citation>
    <scope>NUCLEOTIDE SEQUENCE</scope>
    <source>
        <strain evidence="1">GVMAG-M-3300027770-17</strain>
    </source>
</reference>
<proteinExistence type="predicted"/>